<dbReference type="InterPro" id="IPR027417">
    <property type="entry name" value="P-loop_NTPase"/>
</dbReference>
<dbReference type="OrthoDB" id="7687351at2"/>
<dbReference type="SUPFAM" id="SSF52540">
    <property type="entry name" value="P-loop containing nucleoside triphosphate hydrolases"/>
    <property type="match status" value="1"/>
</dbReference>
<dbReference type="AlphaFoldDB" id="A0A1N6FD13"/>
<dbReference type="EMBL" id="FSRL01000001">
    <property type="protein sequence ID" value="SIN93139.1"/>
    <property type="molecule type" value="Genomic_DNA"/>
</dbReference>
<gene>
    <name evidence="1" type="ORF">SAMN05444002_1574</name>
</gene>
<keyword evidence="2" id="KW-1185">Reference proteome</keyword>
<dbReference type="RefSeq" id="WP_074255627.1">
    <property type="nucleotide sequence ID" value="NZ_FSRL01000001.1"/>
</dbReference>
<evidence type="ECO:0000313" key="2">
    <source>
        <dbReference type="Proteomes" id="UP000184932"/>
    </source>
</evidence>
<evidence type="ECO:0000313" key="1">
    <source>
        <dbReference type="EMBL" id="SIN93139.1"/>
    </source>
</evidence>
<sequence length="205" mass="23908">MLLFWDARLVFLATPKTGTHALESALGDVADIAFRHPPTVKHMGYAWSNRVMPRIVGQKEWTGFRTVAVMREPLSWLGSWYRYRRRNDLQGQSNSTRDMNFSRFLRGYLADPQPPYARLGRQWKFLRTEDGRVGIDYLFPYERFEELVAFLENRLDRKITLERQNVSPEAPLEVDPELAAPLAAQLEKDFRLYDALISGGDWKNI</sequence>
<protein>
    <recommendedName>
        <fullName evidence="3">Gamma-glutamyl kinase</fullName>
    </recommendedName>
</protein>
<dbReference type="Gene3D" id="3.40.50.300">
    <property type="entry name" value="P-loop containing nucleotide triphosphate hydrolases"/>
    <property type="match status" value="1"/>
</dbReference>
<proteinExistence type="predicted"/>
<dbReference type="Proteomes" id="UP000184932">
    <property type="component" value="Unassembled WGS sequence"/>
</dbReference>
<reference evidence="2" key="1">
    <citation type="submission" date="2016-11" db="EMBL/GenBank/DDBJ databases">
        <authorList>
            <person name="Varghese N."/>
            <person name="Submissions S."/>
        </authorList>
    </citation>
    <scope>NUCLEOTIDE SEQUENCE [LARGE SCALE GENOMIC DNA]</scope>
    <source>
        <strain evidence="2">DSM 29440</strain>
    </source>
</reference>
<organism evidence="1 2">
    <name type="scientific">Vannielia litorea</name>
    <dbReference type="NCBI Taxonomy" id="1217970"/>
    <lineage>
        <taxon>Bacteria</taxon>
        <taxon>Pseudomonadati</taxon>
        <taxon>Pseudomonadota</taxon>
        <taxon>Alphaproteobacteria</taxon>
        <taxon>Rhodobacterales</taxon>
        <taxon>Paracoccaceae</taxon>
        <taxon>Vannielia</taxon>
    </lineage>
</organism>
<name>A0A1N6FD13_9RHOB</name>
<evidence type="ECO:0008006" key="3">
    <source>
        <dbReference type="Google" id="ProtNLM"/>
    </source>
</evidence>
<dbReference type="STRING" id="1217970.SAMN05444002_1574"/>
<accession>A0A1N6FD13</accession>